<dbReference type="Proteomes" id="UP000266302">
    <property type="component" value="Unassembled WGS sequence"/>
</dbReference>
<gene>
    <name evidence="2" type="ORF">D3F03_11850</name>
</gene>
<dbReference type="InterPro" id="IPR013024">
    <property type="entry name" value="GGCT-like"/>
</dbReference>
<feature type="domain" description="Gamma-glutamylcyclotransferase AIG2-like" evidence="1">
    <location>
        <begin position="4"/>
        <end position="108"/>
    </location>
</feature>
<reference evidence="2 3" key="1">
    <citation type="submission" date="2018-09" db="EMBL/GenBank/DDBJ databases">
        <title>Draft genome of Simplicispira sp. NY-02.</title>
        <authorList>
            <person name="Im W.T."/>
        </authorList>
    </citation>
    <scope>NUCLEOTIDE SEQUENCE [LARGE SCALE GENOMIC DNA]</scope>
    <source>
        <strain evidence="2 3">NY-02</strain>
    </source>
</reference>
<dbReference type="CDD" id="cd06661">
    <property type="entry name" value="GGCT_like"/>
    <property type="match status" value="1"/>
</dbReference>
<organism evidence="2 3">
    <name type="scientific">Simplicispira hankyongi</name>
    <dbReference type="NCBI Taxonomy" id="2315688"/>
    <lineage>
        <taxon>Bacteria</taxon>
        <taxon>Pseudomonadati</taxon>
        <taxon>Pseudomonadota</taxon>
        <taxon>Betaproteobacteria</taxon>
        <taxon>Burkholderiales</taxon>
        <taxon>Comamonadaceae</taxon>
        <taxon>Simplicispira</taxon>
    </lineage>
</organism>
<dbReference type="Gene3D" id="3.10.490.10">
    <property type="entry name" value="Gamma-glutamyl cyclotransferase-like"/>
    <property type="match status" value="1"/>
</dbReference>
<accession>A0A398CEA4</accession>
<sequence>MQLLFSYGTLQQRDVQQATFGRLLHGTADELLGFHQSMVKIEDPDVVRTSGKTHHPIVARTGRPDDRVAGTVFEVTQEELAQADRYEVSDYKRVAAQLASGRTAWVYIDARALAAP</sequence>
<dbReference type="InterPro" id="IPR036568">
    <property type="entry name" value="GGCT-like_sf"/>
</dbReference>
<dbReference type="Pfam" id="PF06094">
    <property type="entry name" value="GGACT"/>
    <property type="match status" value="1"/>
</dbReference>
<protein>
    <submittedName>
        <fullName evidence="2">Gamma-glutamylcyclotransferase</fullName>
    </submittedName>
</protein>
<name>A0A398CEA4_9BURK</name>
<dbReference type="OrthoDB" id="9798388at2"/>
<keyword evidence="2" id="KW-0808">Transferase</keyword>
<dbReference type="GO" id="GO:0016740">
    <property type="term" value="F:transferase activity"/>
    <property type="evidence" value="ECO:0007669"/>
    <property type="project" value="UniProtKB-KW"/>
</dbReference>
<dbReference type="SUPFAM" id="SSF110857">
    <property type="entry name" value="Gamma-glutamyl cyclotransferase-like"/>
    <property type="match status" value="1"/>
</dbReference>
<evidence type="ECO:0000313" key="3">
    <source>
        <dbReference type="Proteomes" id="UP000266302"/>
    </source>
</evidence>
<comment type="caution">
    <text evidence="2">The sequence shown here is derived from an EMBL/GenBank/DDBJ whole genome shotgun (WGS) entry which is preliminary data.</text>
</comment>
<dbReference type="InterPro" id="IPR009288">
    <property type="entry name" value="AIG2-like_dom"/>
</dbReference>
<keyword evidence="3" id="KW-1185">Reference proteome</keyword>
<evidence type="ECO:0000313" key="2">
    <source>
        <dbReference type="EMBL" id="RID97976.1"/>
    </source>
</evidence>
<proteinExistence type="predicted"/>
<dbReference type="AlphaFoldDB" id="A0A398CEA4"/>
<dbReference type="EMBL" id="QXJC01000004">
    <property type="protein sequence ID" value="RID97976.1"/>
    <property type="molecule type" value="Genomic_DNA"/>
</dbReference>
<evidence type="ECO:0000259" key="1">
    <source>
        <dbReference type="Pfam" id="PF06094"/>
    </source>
</evidence>